<feature type="domain" description="Zinc finger DksA/TraR C4-type" evidence="5">
    <location>
        <begin position="74"/>
        <end position="105"/>
    </location>
</feature>
<dbReference type="Pfam" id="PF01258">
    <property type="entry name" value="zf-dskA_traR"/>
    <property type="match status" value="1"/>
</dbReference>
<feature type="zinc finger region" description="dksA C4-type" evidence="4">
    <location>
        <begin position="79"/>
        <end position="103"/>
    </location>
</feature>
<dbReference type="Proteomes" id="UP000813068">
    <property type="component" value="Unassembled WGS sequence"/>
</dbReference>
<evidence type="ECO:0000259" key="5">
    <source>
        <dbReference type="Pfam" id="PF01258"/>
    </source>
</evidence>
<keyword evidence="3" id="KW-0862">Zinc</keyword>
<reference evidence="6 7" key="1">
    <citation type="submission" date="2021-06" db="EMBL/GenBank/DDBJ databases">
        <title>Differences between aerobic and microaerobic xylene degrading microbial communities.</title>
        <authorList>
            <person name="Banerjee S."/>
            <person name="Tancsics A."/>
        </authorList>
    </citation>
    <scope>NUCLEOTIDE SEQUENCE [LARGE SCALE GENOMIC DNA]</scope>
    <source>
        <strain evidence="6 7">MAP12</strain>
    </source>
</reference>
<dbReference type="PANTHER" id="PTHR33823">
    <property type="entry name" value="RNA POLYMERASE-BINDING TRANSCRIPTION FACTOR DKSA-RELATED"/>
    <property type="match status" value="1"/>
</dbReference>
<gene>
    <name evidence="6" type="ORF">KRX52_19140</name>
</gene>
<evidence type="ECO:0000256" key="4">
    <source>
        <dbReference type="PROSITE-ProRule" id="PRU00510"/>
    </source>
</evidence>
<evidence type="ECO:0000313" key="7">
    <source>
        <dbReference type="Proteomes" id="UP000813068"/>
    </source>
</evidence>
<evidence type="ECO:0000256" key="1">
    <source>
        <dbReference type="ARBA" id="ARBA00022723"/>
    </source>
</evidence>
<dbReference type="EMBL" id="JAHRGL010000071">
    <property type="protein sequence ID" value="MBV2134890.1"/>
    <property type="molecule type" value="Genomic_DNA"/>
</dbReference>
<evidence type="ECO:0000256" key="2">
    <source>
        <dbReference type="ARBA" id="ARBA00022771"/>
    </source>
</evidence>
<dbReference type="PROSITE" id="PS51128">
    <property type="entry name" value="ZF_DKSA_2"/>
    <property type="match status" value="1"/>
</dbReference>
<protein>
    <submittedName>
        <fullName evidence="6">TraR/DksA C4-type zinc finger protein</fullName>
    </submittedName>
</protein>
<keyword evidence="7" id="KW-1185">Reference proteome</keyword>
<organism evidence="6 7">
    <name type="scientific">Geopseudomonas aromaticivorans</name>
    <dbReference type="NCBI Taxonomy" id="2849492"/>
    <lineage>
        <taxon>Bacteria</taxon>
        <taxon>Pseudomonadati</taxon>
        <taxon>Pseudomonadota</taxon>
        <taxon>Gammaproteobacteria</taxon>
        <taxon>Pseudomonadales</taxon>
        <taxon>Pseudomonadaceae</taxon>
        <taxon>Geopseudomonas</taxon>
    </lineage>
</organism>
<accession>A0ABS6N1H0</accession>
<dbReference type="RefSeq" id="WP_217683316.1">
    <property type="nucleotide sequence ID" value="NZ_JAHRGL010000071.1"/>
</dbReference>
<comment type="caution">
    <text evidence="6">The sequence shown here is derived from an EMBL/GenBank/DDBJ whole genome shotgun (WGS) entry which is preliminary data.</text>
</comment>
<evidence type="ECO:0000256" key="3">
    <source>
        <dbReference type="ARBA" id="ARBA00022833"/>
    </source>
</evidence>
<proteinExistence type="predicted"/>
<keyword evidence="2" id="KW-0863">Zinc-finger</keyword>
<evidence type="ECO:0000313" key="6">
    <source>
        <dbReference type="EMBL" id="MBV2134890.1"/>
    </source>
</evidence>
<sequence>MNAVVDPRPTLDALAAEYSQRAEAIRRELTDPHSASFPEQAVQRQNDDVLRALLAEAEDGLRQVAHARERLAAGRYGTCAACGAAIAPARLQAVPTAELCLDCAGHVGD</sequence>
<name>A0ABS6N1H0_9GAMM</name>
<keyword evidence="1" id="KW-0479">Metal-binding</keyword>
<dbReference type="PANTHER" id="PTHR33823:SF4">
    <property type="entry name" value="GENERAL STRESS PROTEIN 16O"/>
    <property type="match status" value="1"/>
</dbReference>
<dbReference type="InterPro" id="IPR000962">
    <property type="entry name" value="Znf_DskA_TraR"/>
</dbReference>